<evidence type="ECO:0000259" key="8">
    <source>
        <dbReference type="PROSITE" id="PS50853"/>
    </source>
</evidence>
<dbReference type="InterPro" id="IPR000408">
    <property type="entry name" value="Reg_chr_condens"/>
</dbReference>
<dbReference type="RefSeq" id="WP_122906859.1">
    <property type="nucleotide sequence ID" value="NZ_RHHS01000063.1"/>
</dbReference>
<sequence>MNQKFIRLVSVWQAFLFVSLLLLQLVPEHAGASANSKTYLIGFKNSEKATVRAIQRSSVQQLSPRVMVAKLTEGERQAMEQDRNVAYIEEDSATELAATDLAQHQQVPWGIAHIGANAARNKQYMGENIRIGILDTGISSHPDLEVKGGVSYIEEEPGYSDNHGHGTAVAGVIAAKDNDFGIVGVAPEAELYAIKVLDQKGHGTYSSMIQGIEWAIQNKMNIISISAGGLIDSRALHDQIKRANDHGLLVIAATGNRGIGEETELFPARYAEVLSVGAIDQENQRADFSSVGKGLDLMAPGVDIMSTGLAGGYQTSSGTSLAAPHVAGAAAVIWSGNEKTTNHEVRKLLTESATPLGESRFYGKGLLNLEAALGEEEERNSEIESLHSSVSELQLEQGESRQLKVTAERTDGTVQDLTGQASYTSENEQIAKVNRSGLVSGIGIGETKVIAQFAGKAIEIAVKVREAAPLTPIGGLDRPEDGELVSGLYEGKGWYLDPSGVAQIRILVDGVPVGEAQYGDPRPDLEAKYPAYRNAHAGFHFSLDTRDMTPGAHTLAVAIENSLGEQTLIEGTTFYIGDSPMAEGLQADVRRLELAPRKTHQLLISNILPDDTVTDVTELSTYGSSDDGVATVSDTGLVQAIGEGTATVTVSYEDKTLSIPVRVVMEATLTPRWEVEKPADQATVRGMAFIEGWYLDPAGVARIAIDLDGERLGEAQTGLARPDVVAAHPEYRDPYAGFRYALNTTTLLEGAHVLKVTAVSNDGTERVLAERTVLVEREEAATGIVSSMSKIEVIQGKTQQLGISALLPDQRVKDITKEASYNVENPALASVSPAGLVTGLEPGQTTITVHYQTHTLAIPVQVKAAAELAHGGIDSPQDNATISGVYPVTGWFFASGGVASVEVLVDGAVAGEATYGIARPEVEITDVSAPARDIGFHYSLDTGRLLEGTHTIAVRGTGKDGKQTIIGTRSVQVVQLLPATALSVNNTELRLPQGKNHQLAVMAVLEDQSKHDVTKLALYTVDNAAVAKVSPDGLVTAVAQGTTSVTIRYGELSVQIPVTVTESEPLQATGEIETPVNGATVQGSTTVAGWFLSSASISRLDVLLDGAVIGTATQGIARPDIALLHPDYKNSHAGFSYALDLSGLPAGEHTVAVIAIDQEGVQHPLPEKRFVIGQTPAVQRLQYGDQPVVLPKASSKSLTITAILEDQSARDVTGEAKYAHEHADVIHVSPLGVVTGLQVGMANLVASYGGQTVTIPVVVTETEAESQQAKGQLELPFEHAVIGGTTTLQGWILDPAGIDKVEVFVDGQLQGTAEYGEPRPDIDALYPHYRQANAGFRYQLDTLKFSEGAHKITVRATNKEGVESVVLEREVTIGPVAQLTANLTRIELEKDKTVALQLTATHRDGSTKDVTAEAAYAIQDALVAKVDASGVVTALASGHTTMTVTYAGIVLTIPVQVLGASTGGAIDTPADQEVVSGQYNVTGWFVPAGELEKVEVLLDGQLLGEAAYGLDRPDVLRTHPESKVQKPGFSYLLQADQQPTGEHKLTVQVTEKDGKQTSMEKAITIVESIPEVYTYWLQFSNQQGKNNWSYLEANGESYTELVWDAQAEEWKSEQGDTAIGNTWLKIGGSEPIIRWEAPRSGKIHVSGWVSMIDLTEGDGVNVRILKNDEQIWPASGWQSIEHDDEIGVEFSEELGVEAGDKLSFQVNAKETETGDLLKWTPEIRYLSTEIQDNAAPQVYLATPVAGKVISEVNGEDVIILSGQVLDPNIRDQVSVWYQIDDQEARQIALFTASEQAHSFLYHVPVQNLNPDDLYSLKVWAVDQKAQKSQVEKLDFHLDMRAQAKEKDPIFIDATWKTPRANEEFSKGQKVMLTWEYPSVPRYSQYYEKITGQELTIYITQSGMVTPSIKKKLSAQARSYEFDTSSLVKNAKVEARLRTILGDVPSFVAGSTSKVNFTVLATNQPPMLEETELVTIDGGLTGIVKYSIKENDATDLIVAKKIRVGFTPGGNELGEKLEVIPEKDQQRRIVERYRFPITQDMLFKTIYWTAQAQDNRGAWTEPEVKSARMVDVLPKLAIFTPAVKKTIDVSETFTLEGTYARLKPGEIISGKVNWIQEAKKMTATNTAGHWLFSWTGAELGQDTYKAIEVRSSGGSVALYNGVLTVEKKPGAPTIVNVEADATSIKVYWNPVAGATNYEIRLDNNASRMVSGTSYTFSGLQPGRVYTITLWAISQSGISSYKSSITVETKPAEGNFVLVQENSPIRMYFPANQAKYFKIAAKTSGTYQFTLNNDSGAQANAKISIYRSAALLSSDQIAAGENGSVSAAFVAGKTYYLQVISNSSQYATLLAKANSETIALNQAKEITIPAGQSVEFSMNAVVPGKYRMVTQLKNSNGKYPTVTLLANGNIVTPKEKPNAAEVMYELATGTYTIRLTNTDNTPASIVFTVYAPLAGGTLYEYVYDQNNRITAIKENGAISVSFTHDENGNLLKSVKQTVSPAPAATALKIDSEKVDLPSGGSKSIKVMATLANGSQVDVTAQAVYVVENPSVAYVSNGLVYAVNGGTTKVQLYYGGQTKTMTVTVQAPVVQLSSISLSPKQTTLTAGRIQRVYATAYYTDGSSKDVNSAASFQTSNPSVAQVSSQGVITGIAPGTATVTASYNGKSAAAQVIVQGAYLQALRATPAQLSLTAGNKGQLNIVATYSNGVEENVTQQAEYTSSNPAVASVESGGIVTARAEGTTQATIRYGGKSTTVSVTVSGSLVTLVSVGVQPEAVSIKKGTTRQLEVKATYSDNSVTNVTNKAVYQSAHPAIATVAANGVITGVAAGSTTVTITFEGKTVAVPVQITEAQEPVQSLTATPASLNLLAGQTEGLQVTATYQDGKTADVTKQAAYVAQDPTVATVQADGLVTAVKAGSTSIQISFGGVSTSVPVVVTVENALVDIKLASGDITLLEKETKQLVVKAVYADGSETDITDKAQYTVDDTAVATVSASGQLTAGKAGSAGLVVEYFGKQRIVVVNVTKEVEPGSRVRSLSAGMGYTLVIKEDGSVWATGRNESGQLGDGTTQNRATPVPSMLNLTVKHLEAIPNDVDLRPLQTKKLQVSATYANGSTQDVTRQVSYEISQPELVHMFVPGEITAGAEEGTVTITIRYYDQQLTVPVYIRGAGKRAGQISAGMGYTLLVTEDGGSVWATGRNESGQLGDGTTQNRTSLVKSMLDVAVKQLEAIPGAVEIAPLQTKALQVMATYANGSTQDVTKQVSYEISQPELVHMFVPGEITAGAEEGTVTITIRYYDQQLTVPVQIKGAIPGQAIVQEQGRAAK</sequence>
<dbReference type="Pfam" id="PF22359">
    <property type="entry name" value="Big-like"/>
    <property type="match status" value="1"/>
</dbReference>
<dbReference type="InterPro" id="IPR015500">
    <property type="entry name" value="Peptidase_S8_subtilisin-rel"/>
</dbReference>
<dbReference type="InterPro" id="IPR036116">
    <property type="entry name" value="FN3_sf"/>
</dbReference>
<dbReference type="PROSITE" id="PS00137">
    <property type="entry name" value="SUBTILASE_HIS"/>
    <property type="match status" value="1"/>
</dbReference>
<dbReference type="PANTHER" id="PTHR43806">
    <property type="entry name" value="PEPTIDASE S8"/>
    <property type="match status" value="1"/>
</dbReference>
<organism evidence="9 10">
    <name type="scientific">Brevibacillus gelatini</name>
    <dbReference type="NCBI Taxonomy" id="1655277"/>
    <lineage>
        <taxon>Bacteria</taxon>
        <taxon>Bacillati</taxon>
        <taxon>Bacillota</taxon>
        <taxon>Bacilli</taxon>
        <taxon>Bacillales</taxon>
        <taxon>Paenibacillaceae</taxon>
        <taxon>Brevibacillus</taxon>
    </lineage>
</organism>
<dbReference type="InterPro" id="IPR013783">
    <property type="entry name" value="Ig-like_fold"/>
</dbReference>
<evidence type="ECO:0000256" key="1">
    <source>
        <dbReference type="ARBA" id="ARBA00011073"/>
    </source>
</evidence>
<comment type="similarity">
    <text evidence="1 6 7">Belongs to the peptidase S8 family.</text>
</comment>
<dbReference type="Pfam" id="PF00415">
    <property type="entry name" value="RCC1"/>
    <property type="match status" value="1"/>
</dbReference>
<evidence type="ECO:0000256" key="4">
    <source>
        <dbReference type="ARBA" id="ARBA00022801"/>
    </source>
</evidence>
<dbReference type="Gene3D" id="2.60.40.10">
    <property type="entry name" value="Immunoglobulins"/>
    <property type="match status" value="2"/>
</dbReference>
<dbReference type="Pfam" id="PF17957">
    <property type="entry name" value="Big_7"/>
    <property type="match status" value="3"/>
</dbReference>
<dbReference type="GO" id="GO:0006508">
    <property type="term" value="P:proteolysis"/>
    <property type="evidence" value="ECO:0007669"/>
    <property type="project" value="UniProtKB-KW"/>
</dbReference>
<keyword evidence="3" id="KW-0479">Metal-binding</keyword>
<protein>
    <submittedName>
        <fullName evidence="9">Peptidase S8</fullName>
    </submittedName>
</protein>
<dbReference type="InterPro" id="IPR036852">
    <property type="entry name" value="Peptidase_S8/S53_dom_sf"/>
</dbReference>
<dbReference type="GO" id="GO:0046872">
    <property type="term" value="F:metal ion binding"/>
    <property type="evidence" value="ECO:0007669"/>
    <property type="project" value="UniProtKB-KW"/>
</dbReference>
<dbReference type="SUPFAM" id="SSF52743">
    <property type="entry name" value="Subtilisin-like"/>
    <property type="match status" value="1"/>
</dbReference>
<dbReference type="InterPro" id="IPR008964">
    <property type="entry name" value="Invasin/intimin_cell_adhesion"/>
</dbReference>
<feature type="active site" description="Charge relay system" evidence="6">
    <location>
        <position position="165"/>
    </location>
</feature>
<keyword evidence="10" id="KW-1185">Reference proteome</keyword>
<dbReference type="PANTHER" id="PTHR43806:SF11">
    <property type="entry name" value="CEREVISIN-RELATED"/>
    <property type="match status" value="1"/>
</dbReference>
<dbReference type="SMART" id="SM00635">
    <property type="entry name" value="BID_2"/>
    <property type="match status" value="14"/>
</dbReference>
<dbReference type="SMART" id="SM00060">
    <property type="entry name" value="FN3"/>
    <property type="match status" value="2"/>
</dbReference>
<dbReference type="InterPro" id="IPR023827">
    <property type="entry name" value="Peptidase_S8_Asp-AS"/>
</dbReference>
<dbReference type="InterPro" id="IPR037045">
    <property type="entry name" value="S8pro/Inhibitor_I9_sf"/>
</dbReference>
<dbReference type="CDD" id="cd07477">
    <property type="entry name" value="Peptidases_S8_Subtilisin_subset"/>
    <property type="match status" value="1"/>
</dbReference>
<dbReference type="InterPro" id="IPR023828">
    <property type="entry name" value="Peptidase_S8_Ser-AS"/>
</dbReference>
<feature type="active site" description="Charge relay system" evidence="6">
    <location>
        <position position="135"/>
    </location>
</feature>
<evidence type="ECO:0000256" key="2">
    <source>
        <dbReference type="ARBA" id="ARBA00022670"/>
    </source>
</evidence>
<dbReference type="GO" id="GO:0004252">
    <property type="term" value="F:serine-type endopeptidase activity"/>
    <property type="evidence" value="ECO:0007669"/>
    <property type="project" value="UniProtKB-UniRule"/>
</dbReference>
<evidence type="ECO:0000256" key="5">
    <source>
        <dbReference type="ARBA" id="ARBA00022825"/>
    </source>
</evidence>
<dbReference type="Gene3D" id="2.60.40.1080">
    <property type="match status" value="14"/>
</dbReference>
<dbReference type="Pfam" id="PF00041">
    <property type="entry name" value="fn3"/>
    <property type="match status" value="1"/>
</dbReference>
<keyword evidence="2 6" id="KW-0645">Protease</keyword>
<evidence type="ECO:0000313" key="10">
    <source>
        <dbReference type="Proteomes" id="UP000268829"/>
    </source>
</evidence>
<dbReference type="SUPFAM" id="SSF49373">
    <property type="entry name" value="Invasin/intimin cell-adhesion fragments"/>
    <property type="match status" value="10"/>
</dbReference>
<gene>
    <name evidence="9" type="ORF">EDM57_22245</name>
</gene>
<dbReference type="InterPro" id="IPR009091">
    <property type="entry name" value="RCC1/BLIP-II"/>
</dbReference>
<reference evidence="9 10" key="1">
    <citation type="submission" date="2018-10" db="EMBL/GenBank/DDBJ databases">
        <title>Phylogenomics of Brevibacillus.</title>
        <authorList>
            <person name="Dunlap C."/>
        </authorList>
    </citation>
    <scope>NUCLEOTIDE SEQUENCE [LARGE SCALE GENOMIC DNA]</scope>
    <source>
        <strain evidence="9 10">DSM 100115</strain>
    </source>
</reference>
<dbReference type="InterPro" id="IPR003343">
    <property type="entry name" value="Big_2"/>
</dbReference>
<dbReference type="PRINTS" id="PR00723">
    <property type="entry name" value="SUBTILISIN"/>
</dbReference>
<dbReference type="InterPro" id="IPR034202">
    <property type="entry name" value="Subtilisin_Carlsberg-like"/>
</dbReference>
<dbReference type="SUPFAM" id="SSF49265">
    <property type="entry name" value="Fibronectin type III"/>
    <property type="match status" value="1"/>
</dbReference>
<evidence type="ECO:0000313" key="9">
    <source>
        <dbReference type="EMBL" id="RNB51743.1"/>
    </source>
</evidence>
<dbReference type="PROSITE" id="PS50853">
    <property type="entry name" value="FN3"/>
    <property type="match status" value="1"/>
</dbReference>
<dbReference type="InterPro" id="IPR003961">
    <property type="entry name" value="FN3_dom"/>
</dbReference>
<keyword evidence="4 6" id="KW-0378">Hydrolase</keyword>
<comment type="caution">
    <text evidence="9">The sequence shown here is derived from an EMBL/GenBank/DDBJ whole genome shotgun (WGS) entry which is preliminary data.</text>
</comment>
<dbReference type="SUPFAM" id="SSF50985">
    <property type="entry name" value="RCC1/BLIP-II"/>
    <property type="match status" value="1"/>
</dbReference>
<dbReference type="InterPro" id="IPR022398">
    <property type="entry name" value="Peptidase_S8_His-AS"/>
</dbReference>
<dbReference type="PROSITE" id="PS00136">
    <property type="entry name" value="SUBTILASE_ASP"/>
    <property type="match status" value="1"/>
</dbReference>
<dbReference type="EMBL" id="RHHS01000063">
    <property type="protein sequence ID" value="RNB51743.1"/>
    <property type="molecule type" value="Genomic_DNA"/>
</dbReference>
<feature type="domain" description="Fibronectin type-III" evidence="8">
    <location>
        <begin position="2167"/>
        <end position="2250"/>
    </location>
</feature>
<dbReference type="Gene3D" id="3.30.70.80">
    <property type="entry name" value="Peptidase S8 propeptide/proteinase inhibitor I9"/>
    <property type="match status" value="1"/>
</dbReference>
<evidence type="ECO:0000256" key="3">
    <source>
        <dbReference type="ARBA" id="ARBA00022723"/>
    </source>
</evidence>
<evidence type="ECO:0000256" key="7">
    <source>
        <dbReference type="RuleBase" id="RU003355"/>
    </source>
</evidence>
<name>A0A3M8AKU3_9BACL</name>
<dbReference type="PROSITE" id="PS51892">
    <property type="entry name" value="SUBTILASE"/>
    <property type="match status" value="1"/>
</dbReference>
<accession>A0A3M8AKU3</accession>
<dbReference type="OrthoDB" id="9798386at2"/>
<dbReference type="Pfam" id="PF02368">
    <property type="entry name" value="Big_2"/>
    <property type="match status" value="5"/>
</dbReference>
<dbReference type="InterPro" id="IPR054604">
    <property type="entry name" value="SbsC_Big-like"/>
</dbReference>
<keyword evidence="5 6" id="KW-0720">Serine protease</keyword>
<dbReference type="Proteomes" id="UP000268829">
    <property type="component" value="Unassembled WGS sequence"/>
</dbReference>
<evidence type="ECO:0000256" key="6">
    <source>
        <dbReference type="PROSITE-ProRule" id="PRU01240"/>
    </source>
</evidence>
<dbReference type="InterPro" id="IPR000209">
    <property type="entry name" value="Peptidase_S8/S53_dom"/>
</dbReference>
<dbReference type="Gene3D" id="3.40.50.200">
    <property type="entry name" value="Peptidase S8/S53 domain"/>
    <property type="match status" value="1"/>
</dbReference>
<proteinExistence type="inferred from homology"/>
<dbReference type="PROSITE" id="PS00138">
    <property type="entry name" value="SUBTILASE_SER"/>
    <property type="match status" value="1"/>
</dbReference>
<dbReference type="InterPro" id="IPR050131">
    <property type="entry name" value="Peptidase_S8_subtilisin-like"/>
</dbReference>
<dbReference type="CDD" id="cd00063">
    <property type="entry name" value="FN3"/>
    <property type="match status" value="1"/>
</dbReference>
<dbReference type="Pfam" id="PF00082">
    <property type="entry name" value="Peptidase_S8"/>
    <property type="match status" value="1"/>
</dbReference>
<feature type="active site" description="Charge relay system" evidence="6">
    <location>
        <position position="320"/>
    </location>
</feature>